<gene>
    <name evidence="1" type="ORF">PG993_015024</name>
</gene>
<proteinExistence type="predicted"/>
<comment type="caution">
    <text evidence="1">The sequence shown here is derived from an EMBL/GenBank/DDBJ whole genome shotgun (WGS) entry which is preliminary data.</text>
</comment>
<sequence>MIRYDAVLDEALCGDQLDDARLEYHAAHPTFSRPPSDKSIASRKCFASLTASPPPTTEPFCAASGH</sequence>
<keyword evidence="2" id="KW-1185">Reference proteome</keyword>
<dbReference type="EMBL" id="JAQQWK010000014">
    <property type="protein sequence ID" value="KAK8016835.1"/>
    <property type="molecule type" value="Genomic_DNA"/>
</dbReference>
<evidence type="ECO:0000313" key="2">
    <source>
        <dbReference type="Proteomes" id="UP001444661"/>
    </source>
</evidence>
<protein>
    <submittedName>
        <fullName evidence="1">Uncharacterized protein</fullName>
    </submittedName>
</protein>
<name>A0ABR1RQW0_9PEZI</name>
<reference evidence="1 2" key="1">
    <citation type="submission" date="2023-01" db="EMBL/GenBank/DDBJ databases">
        <title>Analysis of 21 Apiospora genomes using comparative genomics revels a genus with tremendous synthesis potential of carbohydrate active enzymes and secondary metabolites.</title>
        <authorList>
            <person name="Sorensen T."/>
        </authorList>
    </citation>
    <scope>NUCLEOTIDE SEQUENCE [LARGE SCALE GENOMIC DNA]</scope>
    <source>
        <strain evidence="1 2">CBS 33761</strain>
    </source>
</reference>
<accession>A0ABR1RQW0</accession>
<evidence type="ECO:0000313" key="1">
    <source>
        <dbReference type="EMBL" id="KAK8016835.1"/>
    </source>
</evidence>
<dbReference type="Proteomes" id="UP001444661">
    <property type="component" value="Unassembled WGS sequence"/>
</dbReference>
<organism evidence="1 2">
    <name type="scientific">Apiospora rasikravindrae</name>
    <dbReference type="NCBI Taxonomy" id="990691"/>
    <lineage>
        <taxon>Eukaryota</taxon>
        <taxon>Fungi</taxon>
        <taxon>Dikarya</taxon>
        <taxon>Ascomycota</taxon>
        <taxon>Pezizomycotina</taxon>
        <taxon>Sordariomycetes</taxon>
        <taxon>Xylariomycetidae</taxon>
        <taxon>Amphisphaeriales</taxon>
        <taxon>Apiosporaceae</taxon>
        <taxon>Apiospora</taxon>
    </lineage>
</organism>